<evidence type="ECO:0000256" key="3">
    <source>
        <dbReference type="PROSITE-ProRule" id="PRU00023"/>
    </source>
</evidence>
<dbReference type="PROSITE" id="PS50297">
    <property type="entry name" value="ANK_REP_REGION"/>
    <property type="match status" value="1"/>
</dbReference>
<dbReference type="Proteomes" id="UP000485058">
    <property type="component" value="Unassembled WGS sequence"/>
</dbReference>
<dbReference type="Pfam" id="PF00023">
    <property type="entry name" value="Ank"/>
    <property type="match status" value="1"/>
</dbReference>
<feature type="compositionally biased region" description="Basic residues" evidence="4">
    <location>
        <begin position="87"/>
        <end position="97"/>
    </location>
</feature>
<gene>
    <name evidence="5" type="ORF">HaLaN_02004</name>
</gene>
<evidence type="ECO:0000256" key="2">
    <source>
        <dbReference type="ARBA" id="ARBA00023043"/>
    </source>
</evidence>
<feature type="repeat" description="ANK" evidence="3">
    <location>
        <begin position="1"/>
        <end position="23"/>
    </location>
</feature>
<dbReference type="GO" id="GO:0085020">
    <property type="term" value="P:protein K6-linked ubiquitination"/>
    <property type="evidence" value="ECO:0007669"/>
    <property type="project" value="TreeGrafter"/>
</dbReference>
<dbReference type="SUPFAM" id="SSF48403">
    <property type="entry name" value="Ankyrin repeat"/>
    <property type="match status" value="1"/>
</dbReference>
<proteinExistence type="predicted"/>
<dbReference type="PANTHER" id="PTHR24171:SF8">
    <property type="entry name" value="BRCA1-ASSOCIATED RING DOMAIN PROTEIN 1"/>
    <property type="match status" value="1"/>
</dbReference>
<sequence>MNALHFAAQKGQTEVVRLLLNAGHLETVQLLLTRKASPRAANGKGQTPQDVTKSEAVLEVLKAASAAVAAAAEPGAADKVTGGAKVAQKRNRRGMRT</sequence>
<feature type="non-terminal residue" evidence="5">
    <location>
        <position position="97"/>
    </location>
</feature>
<evidence type="ECO:0000313" key="5">
    <source>
        <dbReference type="EMBL" id="GFH07230.1"/>
    </source>
</evidence>
<organism evidence="5 6">
    <name type="scientific">Haematococcus lacustris</name>
    <name type="common">Green alga</name>
    <name type="synonym">Haematococcus pluvialis</name>
    <dbReference type="NCBI Taxonomy" id="44745"/>
    <lineage>
        <taxon>Eukaryota</taxon>
        <taxon>Viridiplantae</taxon>
        <taxon>Chlorophyta</taxon>
        <taxon>core chlorophytes</taxon>
        <taxon>Chlorophyceae</taxon>
        <taxon>CS clade</taxon>
        <taxon>Chlamydomonadales</taxon>
        <taxon>Haematococcaceae</taxon>
        <taxon>Haematococcus</taxon>
    </lineage>
</organism>
<comment type="caution">
    <text evidence="5">The sequence shown here is derived from an EMBL/GenBank/DDBJ whole genome shotgun (WGS) entry which is preliminary data.</text>
</comment>
<evidence type="ECO:0000256" key="4">
    <source>
        <dbReference type="SAM" id="MobiDB-lite"/>
    </source>
</evidence>
<keyword evidence="6" id="KW-1185">Reference proteome</keyword>
<dbReference type="GO" id="GO:0004842">
    <property type="term" value="F:ubiquitin-protein transferase activity"/>
    <property type="evidence" value="ECO:0007669"/>
    <property type="project" value="TreeGrafter"/>
</dbReference>
<dbReference type="InterPro" id="IPR036770">
    <property type="entry name" value="Ankyrin_rpt-contain_sf"/>
</dbReference>
<dbReference type="PROSITE" id="PS50088">
    <property type="entry name" value="ANK_REPEAT"/>
    <property type="match status" value="1"/>
</dbReference>
<dbReference type="InterPro" id="IPR002110">
    <property type="entry name" value="Ankyrin_rpt"/>
</dbReference>
<accession>A0A699YAP5</accession>
<reference evidence="5 6" key="1">
    <citation type="submission" date="2020-02" db="EMBL/GenBank/DDBJ databases">
        <title>Draft genome sequence of Haematococcus lacustris strain NIES-144.</title>
        <authorList>
            <person name="Morimoto D."/>
            <person name="Nakagawa S."/>
            <person name="Yoshida T."/>
            <person name="Sawayama S."/>
        </authorList>
    </citation>
    <scope>NUCLEOTIDE SEQUENCE [LARGE SCALE GENOMIC DNA]</scope>
    <source>
        <strain evidence="5 6">NIES-144</strain>
    </source>
</reference>
<keyword evidence="2 3" id="KW-0040">ANK repeat</keyword>
<dbReference type="Gene3D" id="1.25.40.20">
    <property type="entry name" value="Ankyrin repeat-containing domain"/>
    <property type="match status" value="1"/>
</dbReference>
<dbReference type="PANTHER" id="PTHR24171">
    <property type="entry name" value="ANKYRIN REPEAT DOMAIN-CONTAINING PROTEIN 39-RELATED"/>
    <property type="match status" value="1"/>
</dbReference>
<feature type="region of interest" description="Disordered" evidence="4">
    <location>
        <begin position="72"/>
        <end position="97"/>
    </location>
</feature>
<dbReference type="AlphaFoldDB" id="A0A699YAP5"/>
<evidence type="ECO:0000313" key="6">
    <source>
        <dbReference type="Proteomes" id="UP000485058"/>
    </source>
</evidence>
<protein>
    <submittedName>
        <fullName evidence="5">Ankyrin repeat protein</fullName>
    </submittedName>
</protein>
<keyword evidence="1" id="KW-0677">Repeat</keyword>
<evidence type="ECO:0000256" key="1">
    <source>
        <dbReference type="ARBA" id="ARBA00022737"/>
    </source>
</evidence>
<name>A0A699YAP5_HAELA</name>
<dbReference type="EMBL" id="BLLF01000082">
    <property type="protein sequence ID" value="GFH07230.1"/>
    <property type="molecule type" value="Genomic_DNA"/>
</dbReference>